<dbReference type="Gene3D" id="3.80.10.10">
    <property type="entry name" value="Ribonuclease Inhibitor"/>
    <property type="match status" value="1"/>
</dbReference>
<organism evidence="1 2">
    <name type="scientific">Daedalea quercina L-15889</name>
    <dbReference type="NCBI Taxonomy" id="1314783"/>
    <lineage>
        <taxon>Eukaryota</taxon>
        <taxon>Fungi</taxon>
        <taxon>Dikarya</taxon>
        <taxon>Basidiomycota</taxon>
        <taxon>Agaricomycotina</taxon>
        <taxon>Agaricomycetes</taxon>
        <taxon>Polyporales</taxon>
        <taxon>Fomitopsis</taxon>
    </lineage>
</organism>
<dbReference type="Proteomes" id="UP000076727">
    <property type="component" value="Unassembled WGS sequence"/>
</dbReference>
<evidence type="ECO:0000313" key="1">
    <source>
        <dbReference type="EMBL" id="KZT70431.1"/>
    </source>
</evidence>
<dbReference type="EMBL" id="KV429051">
    <property type="protein sequence ID" value="KZT70431.1"/>
    <property type="molecule type" value="Genomic_DNA"/>
</dbReference>
<accession>A0A165R8A1</accession>
<keyword evidence="2" id="KW-1185">Reference proteome</keyword>
<gene>
    <name evidence="1" type="ORF">DAEQUDRAFT_810608</name>
</gene>
<reference evidence="1 2" key="1">
    <citation type="journal article" date="2016" name="Mol. Biol. Evol.">
        <title>Comparative Genomics of Early-Diverging Mushroom-Forming Fungi Provides Insights into the Origins of Lignocellulose Decay Capabilities.</title>
        <authorList>
            <person name="Nagy L.G."/>
            <person name="Riley R."/>
            <person name="Tritt A."/>
            <person name="Adam C."/>
            <person name="Daum C."/>
            <person name="Floudas D."/>
            <person name="Sun H."/>
            <person name="Yadav J.S."/>
            <person name="Pangilinan J."/>
            <person name="Larsson K.H."/>
            <person name="Matsuura K."/>
            <person name="Barry K."/>
            <person name="Labutti K."/>
            <person name="Kuo R."/>
            <person name="Ohm R.A."/>
            <person name="Bhattacharya S.S."/>
            <person name="Shirouzu T."/>
            <person name="Yoshinaga Y."/>
            <person name="Martin F.M."/>
            <person name="Grigoriev I.V."/>
            <person name="Hibbett D.S."/>
        </authorList>
    </citation>
    <scope>NUCLEOTIDE SEQUENCE [LARGE SCALE GENOMIC DNA]</scope>
    <source>
        <strain evidence="1 2">L-15889</strain>
    </source>
</reference>
<protein>
    <recommendedName>
        <fullName evidence="3">F-box domain-containing protein</fullName>
    </recommendedName>
</protein>
<dbReference type="OrthoDB" id="2794288at2759"/>
<evidence type="ECO:0000313" key="2">
    <source>
        <dbReference type="Proteomes" id="UP000076727"/>
    </source>
</evidence>
<evidence type="ECO:0008006" key="3">
    <source>
        <dbReference type="Google" id="ProtNLM"/>
    </source>
</evidence>
<sequence>MPLGNLGCDPGSVDDAAINIAAIRTSMGQINDQPQHDGCKAGPQSTLQLPLEVWEDVIDHLHDDVESLRACSLTNRAWIPATRLHLFAQIELCGERHCLCFQDALKRSEAANTNIARHVRSIAVIGLAFCRLEDSRNPSYVRLRDIFSRLPNVYSLRLERVTIDVFPLLGHSQSAFRPFSELFPFPALETLYMSSVVFKSVRHIPQLLSTFPRLSVLYALRILWLQDLDTGTFPLGLDGENQSTYGGLKALTHLHIITESGRDCLRRVRECALPGPPTRFYLPGYAASRKRWVLDLLHSCAPSIRELHLVTTSDSGILATTDSHQYTHLQSLNIEVLTPRRTPHASAPMLPSFLSGFSASNLRTLLLSLSVFDSKDVQQIFEDWNSMDNVLVQLGQQNPRLEVTIRFRSGILSSQSGSQRNLKDVLRSLQESLPTALHMGMRIGIALDSVGVFTKSEGSIVWLSPSSSPNTAARSVST</sequence>
<dbReference type="InterPro" id="IPR032675">
    <property type="entry name" value="LRR_dom_sf"/>
</dbReference>
<name>A0A165R8A1_9APHY</name>
<proteinExistence type="predicted"/>
<dbReference type="SUPFAM" id="SSF52047">
    <property type="entry name" value="RNI-like"/>
    <property type="match status" value="1"/>
</dbReference>
<dbReference type="AlphaFoldDB" id="A0A165R8A1"/>